<dbReference type="SUPFAM" id="SSF54373">
    <property type="entry name" value="FAD-linked reductases, C-terminal domain"/>
    <property type="match status" value="1"/>
</dbReference>
<dbReference type="Pfam" id="PF01266">
    <property type="entry name" value="DAO"/>
    <property type="match status" value="1"/>
</dbReference>
<evidence type="ECO:0000256" key="3">
    <source>
        <dbReference type="ARBA" id="ARBA00022827"/>
    </source>
</evidence>
<dbReference type="PANTHER" id="PTHR10961">
    <property type="entry name" value="PEROXISOMAL SARCOSINE OXIDASE"/>
    <property type="match status" value="1"/>
</dbReference>
<dbReference type="GO" id="GO:0008115">
    <property type="term" value="F:sarcosine oxidase activity"/>
    <property type="evidence" value="ECO:0007669"/>
    <property type="project" value="TreeGrafter"/>
</dbReference>
<organism evidence="6 7">
    <name type="scientific">Teichococcus coralli</name>
    <dbReference type="NCBI Taxonomy" id="2545983"/>
    <lineage>
        <taxon>Bacteria</taxon>
        <taxon>Pseudomonadati</taxon>
        <taxon>Pseudomonadota</taxon>
        <taxon>Alphaproteobacteria</taxon>
        <taxon>Acetobacterales</taxon>
        <taxon>Roseomonadaceae</taxon>
        <taxon>Roseomonas</taxon>
    </lineage>
</organism>
<comment type="caution">
    <text evidence="6">The sequence shown here is derived from an EMBL/GenBank/DDBJ whole genome shotgun (WGS) entry which is preliminary data.</text>
</comment>
<dbReference type="PANTHER" id="PTHR10961:SF46">
    <property type="entry name" value="PEROXISOMAL SARCOSINE OXIDASE"/>
    <property type="match status" value="1"/>
</dbReference>
<keyword evidence="7" id="KW-1185">Reference proteome</keyword>
<evidence type="ECO:0000256" key="1">
    <source>
        <dbReference type="ARBA" id="ARBA00001974"/>
    </source>
</evidence>
<dbReference type="OrthoDB" id="9806257at2"/>
<proteinExistence type="predicted"/>
<protein>
    <submittedName>
        <fullName evidence="6">FAD-dependent oxidoreductase</fullName>
    </submittedName>
</protein>
<dbReference type="RefSeq" id="WP_160938572.1">
    <property type="nucleotide sequence ID" value="NZ_SNVJ01000018.1"/>
</dbReference>
<dbReference type="AlphaFoldDB" id="A0A845BE13"/>
<evidence type="ECO:0000259" key="5">
    <source>
        <dbReference type="Pfam" id="PF01266"/>
    </source>
</evidence>
<dbReference type="InterPro" id="IPR045170">
    <property type="entry name" value="MTOX"/>
</dbReference>
<dbReference type="EMBL" id="SNVJ01000018">
    <property type="protein sequence ID" value="MXP65165.1"/>
    <property type="molecule type" value="Genomic_DNA"/>
</dbReference>
<dbReference type="Proteomes" id="UP000460715">
    <property type="component" value="Unassembled WGS sequence"/>
</dbReference>
<comment type="cofactor">
    <cofactor evidence="1">
        <name>FAD</name>
        <dbReference type="ChEBI" id="CHEBI:57692"/>
    </cofactor>
</comment>
<evidence type="ECO:0000313" key="7">
    <source>
        <dbReference type="Proteomes" id="UP000460715"/>
    </source>
</evidence>
<gene>
    <name evidence="6" type="ORF">E0493_17610</name>
</gene>
<keyword evidence="2" id="KW-0285">Flavoprotein</keyword>
<accession>A0A845BE13</accession>
<dbReference type="GO" id="GO:0050660">
    <property type="term" value="F:flavin adenine dinucleotide binding"/>
    <property type="evidence" value="ECO:0007669"/>
    <property type="project" value="InterPro"/>
</dbReference>
<sequence length="372" mass="39023">MPNALVLGAGIMGLSAAWGLSRAGFSVTVVEQDPVPNPRGASVDEHRLIRHAYGPAAGYTRMVEEAYAAWDLLWADLGERFHVPTGVLAVASRQEGWLAESRATLAAQGHACTDLSAEGVAARYPMLGTHGIGAAFHMAEGGVLLAGRIVGALARHLQGRRVRFLRGRAIDVDPARASLTLEDGTRHEADRLVLAAGPWAPRLVPGLAGRVTASRQIVVYLEPPAAHRAAWKTAPMLLDLSDEGGFYAVPPVAGTPLKVGDHRFSLQGDAEDPREASAAEAEAILALARPRLRDAGAYRVLGAKACYYDVEPEERFIVEPLGEPCIVMSGFSGHGFKFGPLLGLAVAAGNAEALTGWAAGRGGAAPLNPPPG</sequence>
<dbReference type="Gene3D" id="3.50.50.60">
    <property type="entry name" value="FAD/NAD(P)-binding domain"/>
    <property type="match status" value="1"/>
</dbReference>
<dbReference type="SUPFAM" id="SSF51905">
    <property type="entry name" value="FAD/NAD(P)-binding domain"/>
    <property type="match status" value="1"/>
</dbReference>
<evidence type="ECO:0000313" key="6">
    <source>
        <dbReference type="EMBL" id="MXP65165.1"/>
    </source>
</evidence>
<evidence type="ECO:0000256" key="2">
    <source>
        <dbReference type="ARBA" id="ARBA00022630"/>
    </source>
</evidence>
<evidence type="ECO:0000256" key="4">
    <source>
        <dbReference type="ARBA" id="ARBA00023002"/>
    </source>
</evidence>
<dbReference type="Gene3D" id="3.30.9.10">
    <property type="entry name" value="D-Amino Acid Oxidase, subunit A, domain 2"/>
    <property type="match status" value="1"/>
</dbReference>
<keyword evidence="4" id="KW-0560">Oxidoreductase</keyword>
<keyword evidence="3" id="KW-0274">FAD</keyword>
<reference evidence="6 7" key="1">
    <citation type="submission" date="2019-03" db="EMBL/GenBank/DDBJ databases">
        <title>Roseomonas sp. a novel Roseomonas species isolated from Sea whip Gorgonian.</title>
        <authorList>
            <person name="Li F."/>
            <person name="Pan X."/>
            <person name="Huang S."/>
            <person name="Li Z."/>
            <person name="Meng B."/>
        </authorList>
    </citation>
    <scope>NUCLEOTIDE SEQUENCE [LARGE SCALE GENOMIC DNA]</scope>
    <source>
        <strain evidence="6 7">M0104</strain>
    </source>
</reference>
<dbReference type="InterPro" id="IPR006076">
    <property type="entry name" value="FAD-dep_OxRdtase"/>
</dbReference>
<dbReference type="InterPro" id="IPR036188">
    <property type="entry name" value="FAD/NAD-bd_sf"/>
</dbReference>
<feature type="domain" description="FAD dependent oxidoreductase" evidence="5">
    <location>
        <begin position="5"/>
        <end position="347"/>
    </location>
</feature>
<name>A0A845BE13_9PROT</name>